<protein>
    <submittedName>
        <fullName evidence="1">Uncharacterized protein</fullName>
    </submittedName>
</protein>
<sequence length="67" mass="7537">MASVPNGLPISHTGMTGDTLINFDRAINCKAHLLFYRHYAGHLNDRLREQWPGGCSFSGSEEKFNEK</sequence>
<dbReference type="EMBL" id="CAKLBY020000042">
    <property type="protein sequence ID" value="CAK7915308.1"/>
    <property type="molecule type" value="Genomic_DNA"/>
</dbReference>
<proteinExistence type="predicted"/>
<evidence type="ECO:0000313" key="2">
    <source>
        <dbReference type="Proteomes" id="UP001162060"/>
    </source>
</evidence>
<dbReference type="AlphaFoldDB" id="A0AAV1TFT3"/>
<gene>
    <name evidence="1" type="ORF">PM001_LOCUS5160</name>
</gene>
<organism evidence="1 2">
    <name type="scientific">Peronospora matthiolae</name>
    <dbReference type="NCBI Taxonomy" id="2874970"/>
    <lineage>
        <taxon>Eukaryota</taxon>
        <taxon>Sar</taxon>
        <taxon>Stramenopiles</taxon>
        <taxon>Oomycota</taxon>
        <taxon>Peronosporomycetes</taxon>
        <taxon>Peronosporales</taxon>
        <taxon>Peronosporaceae</taxon>
        <taxon>Peronospora</taxon>
    </lineage>
</organism>
<comment type="caution">
    <text evidence="1">The sequence shown here is derived from an EMBL/GenBank/DDBJ whole genome shotgun (WGS) entry which is preliminary data.</text>
</comment>
<evidence type="ECO:0000313" key="1">
    <source>
        <dbReference type="EMBL" id="CAK7915308.1"/>
    </source>
</evidence>
<accession>A0AAV1TFT3</accession>
<name>A0AAV1TFT3_9STRA</name>
<dbReference type="Proteomes" id="UP001162060">
    <property type="component" value="Unassembled WGS sequence"/>
</dbReference>
<reference evidence="1" key="1">
    <citation type="submission" date="2024-01" db="EMBL/GenBank/DDBJ databases">
        <authorList>
            <person name="Webb A."/>
        </authorList>
    </citation>
    <scope>NUCLEOTIDE SEQUENCE</scope>
    <source>
        <strain evidence="1">Pm1</strain>
    </source>
</reference>